<evidence type="ECO:0000259" key="6">
    <source>
        <dbReference type="PROSITE" id="PS50109"/>
    </source>
</evidence>
<dbReference type="PROSITE" id="PS50113">
    <property type="entry name" value="PAC"/>
    <property type="match status" value="2"/>
</dbReference>
<dbReference type="SMART" id="SM00388">
    <property type="entry name" value="HisKA"/>
    <property type="match status" value="1"/>
</dbReference>
<dbReference type="EMBL" id="FQVB01000010">
    <property type="protein sequence ID" value="SHF02372.1"/>
    <property type="molecule type" value="Genomic_DNA"/>
</dbReference>
<proteinExistence type="predicted"/>
<dbReference type="SUPFAM" id="SSF47384">
    <property type="entry name" value="Homodimeric domain of signal transducing histidine kinase"/>
    <property type="match status" value="1"/>
</dbReference>
<dbReference type="InterPro" id="IPR003594">
    <property type="entry name" value="HATPase_dom"/>
</dbReference>
<dbReference type="Gene3D" id="3.40.50.2300">
    <property type="match status" value="1"/>
</dbReference>
<keyword evidence="5" id="KW-0812">Transmembrane</keyword>
<dbReference type="OrthoDB" id="5436879at2"/>
<dbReference type="InterPro" id="IPR013655">
    <property type="entry name" value="PAS_fold_3"/>
</dbReference>
<dbReference type="CDD" id="cd13706">
    <property type="entry name" value="PBP2_HisK_like_1"/>
    <property type="match status" value="1"/>
</dbReference>
<evidence type="ECO:0000256" key="1">
    <source>
        <dbReference type="ARBA" id="ARBA00000085"/>
    </source>
</evidence>
<dbReference type="Pfam" id="PF00512">
    <property type="entry name" value="HisKA"/>
    <property type="match status" value="1"/>
</dbReference>
<evidence type="ECO:0000259" key="7">
    <source>
        <dbReference type="PROSITE" id="PS50110"/>
    </source>
</evidence>
<dbReference type="Pfam" id="PF08447">
    <property type="entry name" value="PAS_3"/>
    <property type="match status" value="1"/>
</dbReference>
<dbReference type="Gene3D" id="1.10.287.130">
    <property type="match status" value="1"/>
</dbReference>
<dbReference type="SMART" id="SM00086">
    <property type="entry name" value="PAC"/>
    <property type="match status" value="2"/>
</dbReference>
<dbReference type="SMART" id="SM00448">
    <property type="entry name" value="REC"/>
    <property type="match status" value="1"/>
</dbReference>
<dbReference type="GO" id="GO:0000155">
    <property type="term" value="F:phosphorelay sensor kinase activity"/>
    <property type="evidence" value="ECO:0007669"/>
    <property type="project" value="InterPro"/>
</dbReference>
<dbReference type="SUPFAM" id="SSF53850">
    <property type="entry name" value="Periplasmic binding protein-like II"/>
    <property type="match status" value="1"/>
</dbReference>
<dbReference type="Pfam" id="PF00497">
    <property type="entry name" value="SBP_bac_3"/>
    <property type="match status" value="1"/>
</dbReference>
<dbReference type="InterPro" id="IPR011006">
    <property type="entry name" value="CheY-like_superfamily"/>
</dbReference>
<evidence type="ECO:0000256" key="4">
    <source>
        <dbReference type="PROSITE-ProRule" id="PRU00169"/>
    </source>
</evidence>
<dbReference type="InterPro" id="IPR003661">
    <property type="entry name" value="HisK_dim/P_dom"/>
</dbReference>
<dbReference type="InterPro" id="IPR036097">
    <property type="entry name" value="HisK_dim/P_sf"/>
</dbReference>
<evidence type="ECO:0000313" key="10">
    <source>
        <dbReference type="EMBL" id="SHF02372.1"/>
    </source>
</evidence>
<dbReference type="CDD" id="cd00130">
    <property type="entry name" value="PAS"/>
    <property type="match status" value="2"/>
</dbReference>
<accession>A0A1M4YA33</accession>
<dbReference type="PROSITE" id="PS50112">
    <property type="entry name" value="PAS"/>
    <property type="match status" value="1"/>
</dbReference>
<dbReference type="InterPro" id="IPR005467">
    <property type="entry name" value="His_kinase_dom"/>
</dbReference>
<keyword evidence="11" id="KW-1185">Reference proteome</keyword>
<dbReference type="Proteomes" id="UP000184076">
    <property type="component" value="Unassembled WGS sequence"/>
</dbReference>
<sequence length="958" mass="108402">MTPRLRRPRHPRARKWCAATWLVWAVVIWPLSVTAVGTDEKAPLRVVLDDNYPPYIFKDAEGRLRGILPDQWALWEKKTGRRVRLIATDWAEAQDMIRRGEADAIDTLFRTPEREGVYTFGAPYAEIPVSVFHHETISGIPDLEALKGFAVAVKEGDAAVEVLKNRGVAAFLTYPSYESIVQAAASGTVKIFCMDDPPAYYLLAKYGILDHFKKGFTLYSGSFHRAVLKGREDLLAVVEEGFSALSRKDLEAIDRKWMGSSLRPSVPWRTVGWAMGTLALLVLLGLLWIVLLNARVRRKTQEVRKLLDESRRREEILRVTLEKHELTLQAASMSSWDWNVRERCVVRDASWAERRGLDPSRSWEDLRTWIDTVHPEDRSRVLARLKDHLEGRTSHYEAAYRVRNADGAHHWILDRGKVIVRDDAGKPVRMIGIETDITAQKTMEARLRLLTRVVEQSPLSIVITDPAGRIEYVNEEFCRLTGYRPHEVIGENPRLLQSGRTPRETYRDLWDTITRGRTWQGVFCNRTKDGSLYWEEAVICPIVDESGRIDHYAAMKQDITARKQLEEQLVQAQKMESVGRLAGGVAHDFNNALQIIMGYAEVALGLLDSRDRVHRMLNEIHKAARRSAGVVRQLLAFARKDLIRPVPLNLNEHLAEIHRMLKRLIGEEILLELRPGEDLWPVLLDPSQADQVVANLVINARDAIERSGTITLETQNVFLDGSRKAGPVFIPEGEYVRLSVTDTGCGMDAQTMEHIFEPFFTTKEVGKGTGLGLSTVYGIVKQNGGWIDVTSAPGEGTRFDLFFPRLRSDAHGRSGGSDRAREGESPRAGETVLVVEDEPLILGLAQTILRDAGYRVHAFNRPSAALQWVREHADPVHLLLTDVVMPEMSGRELWDYIKRWRPDVGCLFMSGYTADMLAHRGVGSEELHFIHKPFTADVLLRKIRRILSAKQITGAMSP</sequence>
<keyword evidence="5" id="KW-1133">Transmembrane helix</keyword>
<evidence type="ECO:0000259" key="8">
    <source>
        <dbReference type="PROSITE" id="PS50112"/>
    </source>
</evidence>
<dbReference type="SMART" id="SM00062">
    <property type="entry name" value="PBPb"/>
    <property type="match status" value="1"/>
</dbReference>
<dbReference type="PROSITE" id="PS50110">
    <property type="entry name" value="RESPONSE_REGULATORY"/>
    <property type="match status" value="1"/>
</dbReference>
<keyword evidence="5" id="KW-0472">Membrane</keyword>
<dbReference type="Gene3D" id="3.30.565.10">
    <property type="entry name" value="Histidine kinase-like ATPase, C-terminal domain"/>
    <property type="match status" value="1"/>
</dbReference>
<dbReference type="PANTHER" id="PTHR43065:SF42">
    <property type="entry name" value="TWO-COMPONENT SENSOR PPRA"/>
    <property type="match status" value="1"/>
</dbReference>
<dbReference type="InterPro" id="IPR035965">
    <property type="entry name" value="PAS-like_dom_sf"/>
</dbReference>
<dbReference type="InterPro" id="IPR001789">
    <property type="entry name" value="Sig_transdc_resp-reg_receiver"/>
</dbReference>
<dbReference type="PROSITE" id="PS50109">
    <property type="entry name" value="HIS_KIN"/>
    <property type="match status" value="1"/>
</dbReference>
<dbReference type="InterPro" id="IPR004358">
    <property type="entry name" value="Sig_transdc_His_kin-like_C"/>
</dbReference>
<dbReference type="PANTHER" id="PTHR43065">
    <property type="entry name" value="SENSOR HISTIDINE KINASE"/>
    <property type="match status" value="1"/>
</dbReference>
<feature type="domain" description="Histidine kinase" evidence="6">
    <location>
        <begin position="584"/>
        <end position="807"/>
    </location>
</feature>
<feature type="domain" description="PAC" evidence="9">
    <location>
        <begin position="517"/>
        <end position="571"/>
    </location>
</feature>
<dbReference type="SUPFAM" id="SSF52172">
    <property type="entry name" value="CheY-like"/>
    <property type="match status" value="1"/>
</dbReference>
<dbReference type="SUPFAM" id="SSF55874">
    <property type="entry name" value="ATPase domain of HSP90 chaperone/DNA topoisomerase II/histidine kinase"/>
    <property type="match status" value="1"/>
</dbReference>
<dbReference type="InterPro" id="IPR000700">
    <property type="entry name" value="PAS-assoc_C"/>
</dbReference>
<dbReference type="NCBIfam" id="TIGR00229">
    <property type="entry name" value="sensory_box"/>
    <property type="match status" value="2"/>
</dbReference>
<name>A0A1M4YA33_9BACT</name>
<evidence type="ECO:0000256" key="3">
    <source>
        <dbReference type="ARBA" id="ARBA00022553"/>
    </source>
</evidence>
<dbReference type="InterPro" id="IPR000014">
    <property type="entry name" value="PAS"/>
</dbReference>
<dbReference type="Pfam" id="PF00072">
    <property type="entry name" value="Response_reg"/>
    <property type="match status" value="1"/>
</dbReference>
<dbReference type="EC" id="2.7.13.3" evidence="2"/>
<evidence type="ECO:0000256" key="2">
    <source>
        <dbReference type="ARBA" id="ARBA00012438"/>
    </source>
</evidence>
<feature type="modified residue" description="4-aspartylphosphate" evidence="4">
    <location>
        <position position="882"/>
    </location>
</feature>
<dbReference type="InterPro" id="IPR036890">
    <property type="entry name" value="HATPase_C_sf"/>
</dbReference>
<evidence type="ECO:0000313" key="11">
    <source>
        <dbReference type="Proteomes" id="UP000184076"/>
    </source>
</evidence>
<dbReference type="InterPro" id="IPR001638">
    <property type="entry name" value="Solute-binding_3/MltF_N"/>
</dbReference>
<feature type="domain" description="PAC" evidence="9">
    <location>
        <begin position="396"/>
        <end position="449"/>
    </location>
</feature>
<dbReference type="SUPFAM" id="SSF55785">
    <property type="entry name" value="PYP-like sensor domain (PAS domain)"/>
    <property type="match status" value="2"/>
</dbReference>
<dbReference type="SMART" id="SM00387">
    <property type="entry name" value="HATPase_c"/>
    <property type="match status" value="1"/>
</dbReference>
<reference evidence="11" key="1">
    <citation type="submission" date="2016-11" db="EMBL/GenBank/DDBJ databases">
        <authorList>
            <person name="Varghese N."/>
            <person name="Submissions S."/>
        </authorList>
    </citation>
    <scope>NUCLEOTIDE SEQUENCE [LARGE SCALE GENOMIC DNA]</scope>
    <source>
        <strain evidence="11">DSM 9756</strain>
    </source>
</reference>
<dbReference type="Gene3D" id="3.40.190.10">
    <property type="entry name" value="Periplasmic binding protein-like II"/>
    <property type="match status" value="2"/>
</dbReference>
<evidence type="ECO:0000256" key="5">
    <source>
        <dbReference type="SAM" id="Phobius"/>
    </source>
</evidence>
<protein>
    <recommendedName>
        <fullName evidence="2">histidine kinase</fullName>
        <ecNumber evidence="2">2.7.13.3</ecNumber>
    </recommendedName>
</protein>
<dbReference type="SMART" id="SM00091">
    <property type="entry name" value="PAS"/>
    <property type="match status" value="2"/>
</dbReference>
<dbReference type="Pfam" id="PF13426">
    <property type="entry name" value="PAS_9"/>
    <property type="match status" value="1"/>
</dbReference>
<evidence type="ECO:0000259" key="9">
    <source>
        <dbReference type="PROSITE" id="PS50113"/>
    </source>
</evidence>
<dbReference type="InterPro" id="IPR001610">
    <property type="entry name" value="PAC"/>
</dbReference>
<feature type="domain" description="PAS" evidence="8">
    <location>
        <begin position="446"/>
        <end position="492"/>
    </location>
</feature>
<keyword evidence="3 4" id="KW-0597">Phosphoprotein</keyword>
<dbReference type="Gene3D" id="3.30.450.20">
    <property type="entry name" value="PAS domain"/>
    <property type="match status" value="2"/>
</dbReference>
<gene>
    <name evidence="10" type="ORF">SAMN02745206_01200</name>
</gene>
<comment type="catalytic activity">
    <reaction evidence="1">
        <text>ATP + protein L-histidine = ADP + protein N-phospho-L-histidine.</text>
        <dbReference type="EC" id="2.7.13.3"/>
    </reaction>
</comment>
<feature type="domain" description="Response regulatory" evidence="7">
    <location>
        <begin position="831"/>
        <end position="947"/>
    </location>
</feature>
<dbReference type="CDD" id="cd00082">
    <property type="entry name" value="HisKA"/>
    <property type="match status" value="1"/>
</dbReference>
<dbReference type="RefSeq" id="WP_084076244.1">
    <property type="nucleotide sequence ID" value="NZ_FQVB01000010.1"/>
</dbReference>
<dbReference type="PRINTS" id="PR00344">
    <property type="entry name" value="BCTRLSENSOR"/>
</dbReference>
<feature type="transmembrane region" description="Helical" evidence="5">
    <location>
        <begin position="271"/>
        <end position="294"/>
    </location>
</feature>
<dbReference type="AlphaFoldDB" id="A0A1M4YA33"/>
<dbReference type="Pfam" id="PF02518">
    <property type="entry name" value="HATPase_c"/>
    <property type="match status" value="1"/>
</dbReference>
<dbReference type="STRING" id="1121391.SAMN02745206_01200"/>
<organism evidence="10 11">
    <name type="scientific">Desulfacinum infernum DSM 9756</name>
    <dbReference type="NCBI Taxonomy" id="1121391"/>
    <lineage>
        <taxon>Bacteria</taxon>
        <taxon>Pseudomonadati</taxon>
        <taxon>Thermodesulfobacteriota</taxon>
        <taxon>Syntrophobacteria</taxon>
        <taxon>Syntrophobacterales</taxon>
        <taxon>Syntrophobacteraceae</taxon>
        <taxon>Desulfacinum</taxon>
    </lineage>
</organism>